<sequence>MDLAATQRQLPEQGAQQRGLAHAVAAQQGHDLPRADLQVHAEQDLAGAVAALGRFDGEHHAVSSSPR</sequence>
<dbReference type="Proteomes" id="UP000740926">
    <property type="component" value="Unassembled WGS sequence"/>
</dbReference>
<feature type="region of interest" description="Disordered" evidence="1">
    <location>
        <begin position="1"/>
        <end position="25"/>
    </location>
</feature>
<protein>
    <submittedName>
        <fullName evidence="2">Uncharacterized protein</fullName>
    </submittedName>
</protein>
<gene>
    <name evidence="2" type="ORF">G6F50_016327</name>
</gene>
<keyword evidence="3" id="KW-1185">Reference proteome</keyword>
<proteinExistence type="predicted"/>
<comment type="caution">
    <text evidence="2">The sequence shown here is derived from an EMBL/GenBank/DDBJ whole genome shotgun (WGS) entry which is preliminary data.</text>
</comment>
<dbReference type="AlphaFoldDB" id="A0A9P6XTH1"/>
<feature type="compositionally biased region" description="Polar residues" evidence="1">
    <location>
        <begin position="1"/>
        <end position="16"/>
    </location>
</feature>
<evidence type="ECO:0000313" key="3">
    <source>
        <dbReference type="Proteomes" id="UP000740926"/>
    </source>
</evidence>
<evidence type="ECO:0000256" key="1">
    <source>
        <dbReference type="SAM" id="MobiDB-lite"/>
    </source>
</evidence>
<accession>A0A9P6XTH1</accession>
<name>A0A9P6XTH1_9FUNG</name>
<evidence type="ECO:0000313" key="2">
    <source>
        <dbReference type="EMBL" id="KAG1532164.1"/>
    </source>
</evidence>
<reference evidence="2 3" key="1">
    <citation type="journal article" date="2020" name="Microb. Genom.">
        <title>Genetic diversity of clinical and environmental Mucorales isolates obtained from an investigation of mucormycosis cases among solid organ transplant recipients.</title>
        <authorList>
            <person name="Nguyen M.H."/>
            <person name="Kaul D."/>
            <person name="Muto C."/>
            <person name="Cheng S.J."/>
            <person name="Richter R.A."/>
            <person name="Bruno V.M."/>
            <person name="Liu G."/>
            <person name="Beyhan S."/>
            <person name="Sundermann A.J."/>
            <person name="Mounaud S."/>
            <person name="Pasculle A.W."/>
            <person name="Nierman W.C."/>
            <person name="Driscoll E."/>
            <person name="Cumbie R."/>
            <person name="Clancy C.J."/>
            <person name="Dupont C.L."/>
        </authorList>
    </citation>
    <scope>NUCLEOTIDE SEQUENCE [LARGE SCALE GENOMIC DNA]</scope>
    <source>
        <strain evidence="2 3">GL24</strain>
    </source>
</reference>
<dbReference type="EMBL" id="JAANIU010010119">
    <property type="protein sequence ID" value="KAG1532164.1"/>
    <property type="molecule type" value="Genomic_DNA"/>
</dbReference>
<organism evidence="2 3">
    <name type="scientific">Rhizopus delemar</name>
    <dbReference type="NCBI Taxonomy" id="936053"/>
    <lineage>
        <taxon>Eukaryota</taxon>
        <taxon>Fungi</taxon>
        <taxon>Fungi incertae sedis</taxon>
        <taxon>Mucoromycota</taxon>
        <taxon>Mucoromycotina</taxon>
        <taxon>Mucoromycetes</taxon>
        <taxon>Mucorales</taxon>
        <taxon>Mucorineae</taxon>
        <taxon>Rhizopodaceae</taxon>
        <taxon>Rhizopus</taxon>
    </lineage>
</organism>